<proteinExistence type="predicted"/>
<accession>A0A0D6XA27</accession>
<dbReference type="EMBL" id="JPSL02000034">
    <property type="protein sequence ID" value="KIX84784.1"/>
    <property type="molecule type" value="Genomic_DNA"/>
</dbReference>
<evidence type="ECO:0000313" key="2">
    <source>
        <dbReference type="Proteomes" id="UP000030364"/>
    </source>
</evidence>
<keyword evidence="2" id="KW-1185">Reference proteome</keyword>
<dbReference type="AlphaFoldDB" id="A0A0D6XA27"/>
<reference evidence="1 2" key="1">
    <citation type="journal article" date="2015" name="Genome Announc.">
        <title>Draft Genome Sequence of the Thermophile Thermus filiformis ATCC 43280, Producer of Carotenoid-(Di)glucoside-Branched Fatty Acid (Di)esters and Source of Hyperthermostable Enzymes of Biotechnological Interest.</title>
        <authorList>
            <person name="Mandelli F."/>
            <person name="Oliveira Ramires B."/>
            <person name="Couger M.B."/>
            <person name="Paixao D.A."/>
            <person name="Camilo C.M."/>
            <person name="Polikarpov I."/>
            <person name="Prade R."/>
            <person name="Riano-Pachon D.M."/>
            <person name="Squina F.M."/>
        </authorList>
    </citation>
    <scope>NUCLEOTIDE SEQUENCE [LARGE SCALE GENOMIC DNA]</scope>
    <source>
        <strain evidence="1 2">ATCC 43280</strain>
    </source>
</reference>
<organism evidence="1 2">
    <name type="scientific">Thermus filiformis</name>
    <dbReference type="NCBI Taxonomy" id="276"/>
    <lineage>
        <taxon>Bacteria</taxon>
        <taxon>Thermotogati</taxon>
        <taxon>Deinococcota</taxon>
        <taxon>Deinococci</taxon>
        <taxon>Thermales</taxon>
        <taxon>Thermaceae</taxon>
        <taxon>Thermus</taxon>
    </lineage>
</organism>
<name>A0A0D6XA27_THEFI</name>
<sequence>MGGEAGEGFAAAPAALHLGAHGFKVHEPGLEDGPRHLLQRLAHPPVQLYLVVQRTEDVSDGTLFGEGRKGDLNFAQVRDWLSN</sequence>
<protein>
    <submittedName>
        <fullName evidence="1">Uncharacterized protein</fullName>
    </submittedName>
</protein>
<comment type="caution">
    <text evidence="1">The sequence shown here is derived from an EMBL/GenBank/DDBJ whole genome shotgun (WGS) entry which is preliminary data.</text>
</comment>
<gene>
    <name evidence="1" type="ORF">THFILI_01005</name>
</gene>
<evidence type="ECO:0000313" key="1">
    <source>
        <dbReference type="EMBL" id="KIX84784.1"/>
    </source>
</evidence>
<dbReference type="Proteomes" id="UP000030364">
    <property type="component" value="Unassembled WGS sequence"/>
</dbReference>